<comment type="similarity">
    <text evidence="2">Belongs to the TACO1 family.</text>
</comment>
<dbReference type="FunFam" id="1.10.10.200:FF:000002">
    <property type="entry name" value="Probable transcriptional regulatory protein CLM62_37755"/>
    <property type="match status" value="1"/>
</dbReference>
<dbReference type="Gene3D" id="1.10.10.200">
    <property type="match status" value="1"/>
</dbReference>
<dbReference type="PANTHER" id="PTHR12532">
    <property type="entry name" value="TRANSLATIONAL ACTIVATOR OF CYTOCHROME C OXIDASE 1"/>
    <property type="match status" value="1"/>
</dbReference>
<evidence type="ECO:0008006" key="7">
    <source>
        <dbReference type="Google" id="ProtNLM"/>
    </source>
</evidence>
<dbReference type="Proteomes" id="UP001153712">
    <property type="component" value="Chromosome 4"/>
</dbReference>
<dbReference type="InterPro" id="IPR048300">
    <property type="entry name" value="TACO1_YebC-like_2nd/3rd_dom"/>
</dbReference>
<accession>A0A9N9XQU9</accession>
<dbReference type="InterPro" id="IPR026564">
    <property type="entry name" value="Transcrip_reg_TACO1-like_dom3"/>
</dbReference>
<dbReference type="SUPFAM" id="SSF75625">
    <property type="entry name" value="YebC-like"/>
    <property type="match status" value="1"/>
</dbReference>
<gene>
    <name evidence="5" type="ORF">PHYEVI_LOCUS7764</name>
</gene>
<dbReference type="Gene3D" id="3.30.70.980">
    <property type="match status" value="2"/>
</dbReference>
<dbReference type="Pfam" id="PF01709">
    <property type="entry name" value="Transcrip_reg"/>
    <property type="match status" value="1"/>
</dbReference>
<dbReference type="OrthoDB" id="2017544at2759"/>
<dbReference type="Pfam" id="PF20772">
    <property type="entry name" value="TACO1_YebC_N"/>
    <property type="match status" value="1"/>
</dbReference>
<reference evidence="5" key="1">
    <citation type="submission" date="2022-01" db="EMBL/GenBank/DDBJ databases">
        <authorList>
            <person name="King R."/>
        </authorList>
    </citation>
    <scope>NUCLEOTIDE SEQUENCE</scope>
</reference>
<protein>
    <recommendedName>
        <fullName evidence="7">Translational activator of cytochrome c oxidase 1</fullName>
    </recommendedName>
</protein>
<dbReference type="PANTHER" id="PTHR12532:SF0">
    <property type="entry name" value="TRANSLATIONAL ACTIVATOR OF CYTOCHROME C OXIDASE 1"/>
    <property type="match status" value="1"/>
</dbReference>
<proteinExistence type="inferred from homology"/>
<evidence type="ECO:0000259" key="4">
    <source>
        <dbReference type="Pfam" id="PF20772"/>
    </source>
</evidence>
<feature type="domain" description="TACO1/YebC-like second and third" evidence="3">
    <location>
        <begin position="110"/>
        <end position="269"/>
    </location>
</feature>
<dbReference type="InterPro" id="IPR029072">
    <property type="entry name" value="YebC-like"/>
</dbReference>
<evidence type="ECO:0000256" key="2">
    <source>
        <dbReference type="ARBA" id="ARBA00008724"/>
    </source>
</evidence>
<dbReference type="InterPro" id="IPR049083">
    <property type="entry name" value="TACO1_YebC_N"/>
</dbReference>
<dbReference type="EMBL" id="OU900097">
    <property type="protein sequence ID" value="CAG9861424.1"/>
    <property type="molecule type" value="Genomic_DNA"/>
</dbReference>
<feature type="domain" description="TACO1/YebC-like N-terminal" evidence="4">
    <location>
        <begin position="31"/>
        <end position="99"/>
    </location>
</feature>
<dbReference type="InterPro" id="IPR002876">
    <property type="entry name" value="Transcrip_reg_TACO1-like"/>
</dbReference>
<dbReference type="GO" id="GO:0005739">
    <property type="term" value="C:mitochondrion"/>
    <property type="evidence" value="ECO:0007669"/>
    <property type="project" value="UniProtKB-SubCell"/>
</dbReference>
<dbReference type="InterPro" id="IPR017856">
    <property type="entry name" value="Integrase-like_N"/>
</dbReference>
<comment type="subcellular location">
    <subcellularLocation>
        <location evidence="1">Mitochondrion</location>
    </subcellularLocation>
</comment>
<dbReference type="AlphaFoldDB" id="A0A9N9XQU9"/>
<organism evidence="5 6">
    <name type="scientific">Phyllotreta striolata</name>
    <name type="common">Striped flea beetle</name>
    <name type="synonym">Crioceris striolata</name>
    <dbReference type="NCBI Taxonomy" id="444603"/>
    <lineage>
        <taxon>Eukaryota</taxon>
        <taxon>Metazoa</taxon>
        <taxon>Ecdysozoa</taxon>
        <taxon>Arthropoda</taxon>
        <taxon>Hexapoda</taxon>
        <taxon>Insecta</taxon>
        <taxon>Pterygota</taxon>
        <taxon>Neoptera</taxon>
        <taxon>Endopterygota</taxon>
        <taxon>Coleoptera</taxon>
        <taxon>Polyphaga</taxon>
        <taxon>Cucujiformia</taxon>
        <taxon>Chrysomeloidea</taxon>
        <taxon>Chrysomelidae</taxon>
        <taxon>Galerucinae</taxon>
        <taxon>Alticini</taxon>
        <taxon>Phyllotreta</taxon>
    </lineage>
</organism>
<keyword evidence="6" id="KW-1185">Reference proteome</keyword>
<sequence length="270" mass="30007">MLMRFLVKTIRISNEIGNKNQLIIKRYAGHSKWSNIKHIKAAKDAEKARVFTRIGRQIRIAVSEGGSIDPSKNLQLSQIIEQSKRANMPAATIQNILKSCENDKSQHKKHILEIKGPGSCFIICEVFTNQLHLTKQTIATILRKNQAKYSDGGGIHLFEEKGTIDAENASLAGKEEAEILEQATDHAILSGAEDVQIAENNSLRFTCGKTNLNQVVGQLEKLGYKVTNAEVNYTPLKLQALQDAELEACQNLYEKLESVPEVTKLTDNIA</sequence>
<evidence type="ECO:0000256" key="1">
    <source>
        <dbReference type="ARBA" id="ARBA00004173"/>
    </source>
</evidence>
<evidence type="ECO:0000259" key="3">
    <source>
        <dbReference type="Pfam" id="PF01709"/>
    </source>
</evidence>
<evidence type="ECO:0000313" key="6">
    <source>
        <dbReference type="Proteomes" id="UP001153712"/>
    </source>
</evidence>
<evidence type="ECO:0000313" key="5">
    <source>
        <dbReference type="EMBL" id="CAG9861424.1"/>
    </source>
</evidence>
<name>A0A9N9XQU9_PHYSR</name>